<comment type="caution">
    <text evidence="2">The sequence shown here is derived from an EMBL/GenBank/DDBJ whole genome shotgun (WGS) entry which is preliminary data.</text>
</comment>
<proteinExistence type="predicted"/>
<dbReference type="AlphaFoldDB" id="A0AAV8ZXP5"/>
<feature type="domain" description="DUF4283" evidence="1">
    <location>
        <begin position="3"/>
        <end position="42"/>
    </location>
</feature>
<dbReference type="Proteomes" id="UP001179952">
    <property type="component" value="Unassembled WGS sequence"/>
</dbReference>
<dbReference type="InterPro" id="IPR040256">
    <property type="entry name" value="At4g02000-like"/>
</dbReference>
<reference evidence="2" key="2">
    <citation type="submission" date="2023-06" db="EMBL/GenBank/DDBJ databases">
        <authorList>
            <person name="Ma L."/>
            <person name="Liu K.-W."/>
            <person name="Li Z."/>
            <person name="Hsiao Y.-Y."/>
            <person name="Qi Y."/>
            <person name="Fu T."/>
            <person name="Tang G."/>
            <person name="Zhang D."/>
            <person name="Sun W.-H."/>
            <person name="Liu D.-K."/>
            <person name="Li Y."/>
            <person name="Chen G.-Z."/>
            <person name="Liu X.-D."/>
            <person name="Liao X.-Y."/>
            <person name="Jiang Y.-T."/>
            <person name="Yu X."/>
            <person name="Hao Y."/>
            <person name="Huang J."/>
            <person name="Zhao X.-W."/>
            <person name="Ke S."/>
            <person name="Chen Y.-Y."/>
            <person name="Wu W.-L."/>
            <person name="Hsu J.-L."/>
            <person name="Lin Y.-F."/>
            <person name="Huang M.-D."/>
            <person name="Li C.-Y."/>
            <person name="Huang L."/>
            <person name="Wang Z.-W."/>
            <person name="Zhao X."/>
            <person name="Zhong W.-Y."/>
            <person name="Peng D.-H."/>
            <person name="Ahmad S."/>
            <person name="Lan S."/>
            <person name="Zhang J.-S."/>
            <person name="Tsai W.-C."/>
            <person name="Van De Peer Y."/>
            <person name="Liu Z.-J."/>
        </authorList>
    </citation>
    <scope>NUCLEOTIDE SEQUENCE</scope>
    <source>
        <strain evidence="2">SCP</strain>
        <tissue evidence="2">Leaves</tissue>
    </source>
</reference>
<sequence length="151" mass="17553">MASFVCKFELEDDPNHVLEGGPWYLESRPLIIKKWTPEVRLEQDRLQSIPIWIHLPELPFHYWSPNYLGKIGSIIGTPFYMDNATRISSWIDNARICVEINALIVCLEEVTVEVPRGNRESFIIIYESKPDPCVHYHTFGHYLKNVAKSLP</sequence>
<reference evidence="2" key="1">
    <citation type="journal article" date="2023" name="Nat. Commun.">
        <title>Diploid and tetraploid genomes of Acorus and the evolution of monocots.</title>
        <authorList>
            <person name="Ma L."/>
            <person name="Liu K.W."/>
            <person name="Li Z."/>
            <person name="Hsiao Y.Y."/>
            <person name="Qi Y."/>
            <person name="Fu T."/>
            <person name="Tang G.D."/>
            <person name="Zhang D."/>
            <person name="Sun W.H."/>
            <person name="Liu D.K."/>
            <person name="Li Y."/>
            <person name="Chen G.Z."/>
            <person name="Liu X.D."/>
            <person name="Liao X.Y."/>
            <person name="Jiang Y.T."/>
            <person name="Yu X."/>
            <person name="Hao Y."/>
            <person name="Huang J."/>
            <person name="Zhao X.W."/>
            <person name="Ke S."/>
            <person name="Chen Y.Y."/>
            <person name="Wu W.L."/>
            <person name="Hsu J.L."/>
            <person name="Lin Y.F."/>
            <person name="Huang M.D."/>
            <person name="Li C.Y."/>
            <person name="Huang L."/>
            <person name="Wang Z.W."/>
            <person name="Zhao X."/>
            <person name="Zhong W.Y."/>
            <person name="Peng D.H."/>
            <person name="Ahmad S."/>
            <person name="Lan S."/>
            <person name="Zhang J.S."/>
            <person name="Tsai W.C."/>
            <person name="Van de Peer Y."/>
            <person name="Liu Z.J."/>
        </authorList>
    </citation>
    <scope>NUCLEOTIDE SEQUENCE</scope>
    <source>
        <strain evidence="2">SCP</strain>
    </source>
</reference>
<protein>
    <recommendedName>
        <fullName evidence="1">DUF4283 domain-containing protein</fullName>
    </recommendedName>
</protein>
<dbReference type="PANTHER" id="PTHR31286">
    <property type="entry name" value="GLYCINE-RICH CELL WALL STRUCTURAL PROTEIN 1.8-LIKE"/>
    <property type="match status" value="1"/>
</dbReference>
<dbReference type="InterPro" id="IPR025558">
    <property type="entry name" value="DUF4283"/>
</dbReference>
<evidence type="ECO:0000313" key="3">
    <source>
        <dbReference type="Proteomes" id="UP001179952"/>
    </source>
</evidence>
<dbReference type="EMBL" id="JAUJYN010000049">
    <property type="protein sequence ID" value="KAK1257328.1"/>
    <property type="molecule type" value="Genomic_DNA"/>
</dbReference>
<gene>
    <name evidence="2" type="ORF">QJS04_geneDACA023629</name>
</gene>
<dbReference type="PANTHER" id="PTHR31286:SF165">
    <property type="entry name" value="DUF4283 DOMAIN-CONTAINING PROTEIN"/>
    <property type="match status" value="1"/>
</dbReference>
<keyword evidence="3" id="KW-1185">Reference proteome</keyword>
<name>A0AAV8ZXP5_ACOGR</name>
<accession>A0AAV8ZXP5</accession>
<dbReference type="Pfam" id="PF14111">
    <property type="entry name" value="DUF4283"/>
    <property type="match status" value="1"/>
</dbReference>
<evidence type="ECO:0000313" key="2">
    <source>
        <dbReference type="EMBL" id="KAK1257328.1"/>
    </source>
</evidence>
<evidence type="ECO:0000259" key="1">
    <source>
        <dbReference type="Pfam" id="PF14111"/>
    </source>
</evidence>
<organism evidence="2 3">
    <name type="scientific">Acorus gramineus</name>
    <name type="common">Dwarf sweet flag</name>
    <dbReference type="NCBI Taxonomy" id="55184"/>
    <lineage>
        <taxon>Eukaryota</taxon>
        <taxon>Viridiplantae</taxon>
        <taxon>Streptophyta</taxon>
        <taxon>Embryophyta</taxon>
        <taxon>Tracheophyta</taxon>
        <taxon>Spermatophyta</taxon>
        <taxon>Magnoliopsida</taxon>
        <taxon>Liliopsida</taxon>
        <taxon>Acoraceae</taxon>
        <taxon>Acorus</taxon>
    </lineage>
</organism>